<keyword evidence="1" id="KW-0378">Hydrolase</keyword>
<evidence type="ECO:0000313" key="1">
    <source>
        <dbReference type="EMBL" id="TDF73055.1"/>
    </source>
</evidence>
<dbReference type="Proteomes" id="UP000294588">
    <property type="component" value="Unassembled WGS sequence"/>
</dbReference>
<proteinExistence type="predicted"/>
<organism evidence="1 2">
    <name type="scientific">Candidatus Syntrophosphaera thermopropionivorans</name>
    <dbReference type="NCBI Taxonomy" id="2593015"/>
    <lineage>
        <taxon>Bacteria</taxon>
        <taxon>Pseudomonadati</taxon>
        <taxon>Candidatus Cloacimonadota</taxon>
        <taxon>Candidatus Cloacimonadia</taxon>
        <taxon>Candidatus Cloacimonadales</taxon>
        <taxon>Candidatus Cloacimonadaceae</taxon>
        <taxon>Candidatus Syntrophosphaera</taxon>
    </lineage>
</organism>
<protein>
    <submittedName>
        <fullName evidence="1">HAD family hydrolase</fullName>
    </submittedName>
</protein>
<reference evidence="1" key="1">
    <citation type="submission" date="2019-03" db="EMBL/GenBank/DDBJ databases">
        <title>Candidatus Syntrophosphaera thermopropionivorans: a novel player in syntrophic propionate oxidation during anaerobic digestion.</title>
        <authorList>
            <person name="Dyksma S."/>
        </authorList>
    </citation>
    <scope>NUCLEOTIDE SEQUENCE</scope>
    <source>
        <strain evidence="1">W5</strain>
    </source>
</reference>
<name>A0AC61QJA5_9BACT</name>
<comment type="caution">
    <text evidence="1">The sequence shown here is derived from an EMBL/GenBank/DDBJ whole genome shotgun (WGS) entry which is preliminary data.</text>
</comment>
<keyword evidence="2" id="KW-1185">Reference proteome</keyword>
<gene>
    <name evidence="1" type="ORF">E0946_04045</name>
</gene>
<dbReference type="EMBL" id="SMOG01000009">
    <property type="protein sequence ID" value="TDF73055.1"/>
    <property type="molecule type" value="Genomic_DNA"/>
</dbReference>
<evidence type="ECO:0000313" key="2">
    <source>
        <dbReference type="Proteomes" id="UP000294588"/>
    </source>
</evidence>
<accession>A0AC61QJA5</accession>
<sequence>MKKKHKIKAIIFDLDGTLLDTVQDIADSMNLALAELGLPEHPVEAYRDFVGNGLYKLVERALPEDKRTPEMIKEVADKFWKIYEEKWPMHTKTYPGILYLIQLCVAHKIKLAILSNKVHYFTKKMIRYFFRGAMINQGKNPFGVYSGEVPGTPDKPDPTRALELAAKLKCKPENVALVGDSPIDIQTAKNAGMVAIGAAWGYSSREELEKAGADYIFDTPQEMALEIEKLPIL</sequence>